<evidence type="ECO:0000313" key="1">
    <source>
        <dbReference type="EMBL" id="MEC1177611.1"/>
    </source>
</evidence>
<dbReference type="RefSeq" id="WP_326122032.1">
    <property type="nucleotide sequence ID" value="NZ_JARSFG010000005.1"/>
</dbReference>
<organism evidence="1 2">
    <name type="scientific">Metasolibacillus meyeri</name>
    <dbReference type="NCBI Taxonomy" id="1071052"/>
    <lineage>
        <taxon>Bacteria</taxon>
        <taxon>Bacillati</taxon>
        <taxon>Bacillota</taxon>
        <taxon>Bacilli</taxon>
        <taxon>Bacillales</taxon>
        <taxon>Caryophanaceae</taxon>
        <taxon>Metasolibacillus</taxon>
    </lineage>
</organism>
<sequence>MWIAPKLDWVSSDFYNFEDLNRVENNTEVVADFVRYFIAIPPLNIVTNRDMQYVEFADSLNRIEGNQNLLRQRVTPVGWLPNKLDWKANDAFSYIDAQRLERNLNLLYLHYRGNVEAVPICGAHIVGEEVI</sequence>
<comment type="caution">
    <text evidence="1">The sequence shown here is derived from an EMBL/GenBank/DDBJ whole genome shotgun (WGS) entry which is preliminary data.</text>
</comment>
<reference evidence="1 2" key="1">
    <citation type="submission" date="2023-03" db="EMBL/GenBank/DDBJ databases">
        <title>Bacillus Genome Sequencing.</title>
        <authorList>
            <person name="Dunlap C."/>
        </authorList>
    </citation>
    <scope>NUCLEOTIDE SEQUENCE [LARGE SCALE GENOMIC DNA]</scope>
    <source>
        <strain evidence="1 2">B-59205</strain>
    </source>
</reference>
<name>A0AAW9NS84_9BACL</name>
<protein>
    <submittedName>
        <fullName evidence="1">Uncharacterized protein</fullName>
    </submittedName>
</protein>
<dbReference type="EMBL" id="JARSFG010000005">
    <property type="protein sequence ID" value="MEC1177611.1"/>
    <property type="molecule type" value="Genomic_DNA"/>
</dbReference>
<dbReference type="AlphaFoldDB" id="A0AAW9NS84"/>
<proteinExistence type="predicted"/>
<accession>A0AAW9NS84</accession>
<keyword evidence="2" id="KW-1185">Reference proteome</keyword>
<evidence type="ECO:0000313" key="2">
    <source>
        <dbReference type="Proteomes" id="UP001344888"/>
    </source>
</evidence>
<gene>
    <name evidence="1" type="ORF">P9B03_03870</name>
</gene>
<dbReference type="Proteomes" id="UP001344888">
    <property type="component" value="Unassembled WGS sequence"/>
</dbReference>